<feature type="domain" description="Major facilitator superfamily (MFS) profile" evidence="7">
    <location>
        <begin position="1"/>
        <end position="378"/>
    </location>
</feature>
<organism evidence="8 9">
    <name type="scientific">Maritalea mobilis</name>
    <dbReference type="NCBI Taxonomy" id="483324"/>
    <lineage>
        <taxon>Bacteria</taxon>
        <taxon>Pseudomonadati</taxon>
        <taxon>Pseudomonadota</taxon>
        <taxon>Alphaproteobacteria</taxon>
        <taxon>Hyphomicrobiales</taxon>
        <taxon>Devosiaceae</taxon>
        <taxon>Maritalea</taxon>
    </lineage>
</organism>
<comment type="subcellular location">
    <subcellularLocation>
        <location evidence="1">Cell membrane</location>
        <topology evidence="1">Multi-pass membrane protein</topology>
    </subcellularLocation>
</comment>
<reference evidence="8 9" key="1">
    <citation type="submission" date="2019-03" db="EMBL/GenBank/DDBJ databases">
        <title>Genomic Encyclopedia of Type Strains, Phase III (KMG-III): the genomes of soil and plant-associated and newly described type strains.</title>
        <authorList>
            <person name="Whitman W."/>
        </authorList>
    </citation>
    <scope>NUCLEOTIDE SEQUENCE [LARGE SCALE GENOMIC DNA]</scope>
    <source>
        <strain evidence="8 9">CGMCC 1.7002</strain>
    </source>
</reference>
<feature type="transmembrane region" description="Helical" evidence="6">
    <location>
        <begin position="132"/>
        <end position="153"/>
    </location>
</feature>
<accession>A0A4R6VHC2</accession>
<dbReference type="CDD" id="cd17324">
    <property type="entry name" value="MFS_NepI_like"/>
    <property type="match status" value="1"/>
</dbReference>
<dbReference type="InterPro" id="IPR011701">
    <property type="entry name" value="MFS"/>
</dbReference>
<feature type="transmembrane region" description="Helical" evidence="6">
    <location>
        <begin position="237"/>
        <end position="259"/>
    </location>
</feature>
<dbReference type="PANTHER" id="PTHR43124:SF10">
    <property type="entry name" value="PURINE EFFLUX PUMP PBUE"/>
    <property type="match status" value="1"/>
</dbReference>
<evidence type="ECO:0000256" key="1">
    <source>
        <dbReference type="ARBA" id="ARBA00004651"/>
    </source>
</evidence>
<dbReference type="GO" id="GO:0022857">
    <property type="term" value="F:transmembrane transporter activity"/>
    <property type="evidence" value="ECO:0007669"/>
    <property type="project" value="InterPro"/>
</dbReference>
<dbReference type="RefSeq" id="WP_166639061.1">
    <property type="nucleotide sequence ID" value="NZ_SNYR01000003.1"/>
</dbReference>
<dbReference type="SUPFAM" id="SSF103473">
    <property type="entry name" value="MFS general substrate transporter"/>
    <property type="match status" value="1"/>
</dbReference>
<feature type="transmembrane region" description="Helical" evidence="6">
    <location>
        <begin position="266"/>
        <end position="283"/>
    </location>
</feature>
<feature type="transmembrane region" description="Helical" evidence="6">
    <location>
        <begin position="159"/>
        <end position="178"/>
    </location>
</feature>
<dbReference type="Pfam" id="PF07690">
    <property type="entry name" value="MFS_1"/>
    <property type="match status" value="1"/>
</dbReference>
<protein>
    <submittedName>
        <fullName evidence="8">Putative MFS family arabinose efflux permease</fullName>
    </submittedName>
</protein>
<feature type="transmembrane region" description="Helical" evidence="6">
    <location>
        <begin position="321"/>
        <end position="343"/>
    </location>
</feature>
<evidence type="ECO:0000259" key="7">
    <source>
        <dbReference type="PROSITE" id="PS50850"/>
    </source>
</evidence>
<gene>
    <name evidence="8" type="ORF">ATL17_3087</name>
</gene>
<feature type="transmembrane region" description="Helical" evidence="6">
    <location>
        <begin position="99"/>
        <end position="120"/>
    </location>
</feature>
<evidence type="ECO:0000256" key="4">
    <source>
        <dbReference type="ARBA" id="ARBA00022989"/>
    </source>
</evidence>
<evidence type="ECO:0000256" key="3">
    <source>
        <dbReference type="ARBA" id="ARBA00022692"/>
    </source>
</evidence>
<comment type="caution">
    <text evidence="8">The sequence shown here is derived from an EMBL/GenBank/DDBJ whole genome shotgun (WGS) entry which is preliminary data.</text>
</comment>
<feature type="transmembrane region" description="Helical" evidence="6">
    <location>
        <begin position="289"/>
        <end position="309"/>
    </location>
</feature>
<proteinExistence type="predicted"/>
<dbReference type="InterPro" id="IPR036259">
    <property type="entry name" value="MFS_trans_sf"/>
</dbReference>
<keyword evidence="3 6" id="KW-0812">Transmembrane</keyword>
<dbReference type="InterPro" id="IPR020846">
    <property type="entry name" value="MFS_dom"/>
</dbReference>
<sequence>MDFFVPCLVLSILGIVTIEFMLVGLLPEMAKAFDVSLETIGRLVSLFALGAAIGGPILTFAVARLPNHLVLTVGLLIFALLTATIAITPSFEGVALMRFLQGILLPPLVSVGSAAAAAVALPGKGGKAIAQVNFGTVLGSVFAVPAAAGAAHFLGWNGVHIFAALFVLLSAPLIWFTTPRENAVNVPTFSNQLHLLTQPTFFVHLLATGLVFAGTFTAYSYILPFLGEVLGFAPPTIGALLFGFGVAGLLGNWLAGLMVDRGPTRLTLIVASILGLSILTLSLQISNMVASFVIISIWGGAHIAAFVTCQVRVMKMGASAAAFAGAMNIATANLGIAGGAALGGAVTDLYGLSAIGIAGAILCLLAVLVTLVLLIVERHDAP</sequence>
<dbReference type="AlphaFoldDB" id="A0A4R6VHC2"/>
<evidence type="ECO:0000256" key="5">
    <source>
        <dbReference type="ARBA" id="ARBA00023136"/>
    </source>
</evidence>
<dbReference type="PROSITE" id="PS50850">
    <property type="entry name" value="MFS"/>
    <property type="match status" value="1"/>
</dbReference>
<feature type="transmembrane region" description="Helical" evidence="6">
    <location>
        <begin position="39"/>
        <end position="62"/>
    </location>
</feature>
<evidence type="ECO:0000313" key="8">
    <source>
        <dbReference type="EMBL" id="TDQ61983.1"/>
    </source>
</evidence>
<evidence type="ECO:0000256" key="6">
    <source>
        <dbReference type="SAM" id="Phobius"/>
    </source>
</evidence>
<keyword evidence="4 6" id="KW-1133">Transmembrane helix</keyword>
<dbReference type="GO" id="GO:0005886">
    <property type="term" value="C:plasma membrane"/>
    <property type="evidence" value="ECO:0007669"/>
    <property type="project" value="UniProtKB-SubCell"/>
</dbReference>
<evidence type="ECO:0000313" key="9">
    <source>
        <dbReference type="Proteomes" id="UP000295391"/>
    </source>
</evidence>
<feature type="transmembrane region" description="Helical" evidence="6">
    <location>
        <begin position="199"/>
        <end position="222"/>
    </location>
</feature>
<name>A0A4R6VHC2_9HYPH</name>
<keyword evidence="5 6" id="KW-0472">Membrane</keyword>
<dbReference type="InterPro" id="IPR050189">
    <property type="entry name" value="MFS_Efflux_Transporters"/>
</dbReference>
<dbReference type="EMBL" id="SNYR01000003">
    <property type="protein sequence ID" value="TDQ61983.1"/>
    <property type="molecule type" value="Genomic_DNA"/>
</dbReference>
<dbReference type="Gene3D" id="1.20.1250.20">
    <property type="entry name" value="MFS general substrate transporter like domains"/>
    <property type="match status" value="1"/>
</dbReference>
<dbReference type="PANTHER" id="PTHR43124">
    <property type="entry name" value="PURINE EFFLUX PUMP PBUE"/>
    <property type="match status" value="1"/>
</dbReference>
<feature type="transmembrane region" description="Helical" evidence="6">
    <location>
        <begin position="69"/>
        <end position="87"/>
    </location>
</feature>
<keyword evidence="2" id="KW-1003">Cell membrane</keyword>
<dbReference type="Proteomes" id="UP000295391">
    <property type="component" value="Unassembled WGS sequence"/>
</dbReference>
<feature type="transmembrane region" description="Helical" evidence="6">
    <location>
        <begin position="7"/>
        <end position="27"/>
    </location>
</feature>
<keyword evidence="9" id="KW-1185">Reference proteome</keyword>
<feature type="transmembrane region" description="Helical" evidence="6">
    <location>
        <begin position="349"/>
        <end position="376"/>
    </location>
</feature>
<evidence type="ECO:0000256" key="2">
    <source>
        <dbReference type="ARBA" id="ARBA00022475"/>
    </source>
</evidence>